<sequence length="209" mass="21504">MNSVVVFGAGGRAGRAILAEAQRRGVAATAVVRDVARYPDVPAAVAGDATDAEAVAAVAQGHTAAIVAVYAAQAGPADHVRNAEALLAGLERAGVHKLLLVGLATTLRAGPDAPRIFEAEGFNAEWLAFSQGRAGELAVLERYSGAVDWVVVTPPMALVEGDDPGYRVQDLGGPLTYAGLANALLDEVAADRHHRVQVGVSGQEGYTDF</sequence>
<accession>A0A9W6NNF7</accession>
<dbReference type="AlphaFoldDB" id="A0A9W6NNF7"/>
<proteinExistence type="predicted"/>
<reference evidence="2" key="1">
    <citation type="journal article" date="2014" name="Int. J. Syst. Evol. Microbiol.">
        <title>Complete genome sequence of Corynebacterium casei LMG S-19264T (=DSM 44701T), isolated from a smear-ripened cheese.</title>
        <authorList>
            <consortium name="US DOE Joint Genome Institute (JGI-PGF)"/>
            <person name="Walter F."/>
            <person name="Albersmeier A."/>
            <person name="Kalinowski J."/>
            <person name="Ruckert C."/>
        </authorList>
    </citation>
    <scope>NUCLEOTIDE SEQUENCE</scope>
    <source>
        <strain evidence="2">VKM Ac-1321</strain>
    </source>
</reference>
<dbReference type="InterPro" id="IPR051606">
    <property type="entry name" value="Polyketide_Oxido-like"/>
</dbReference>
<dbReference type="InterPro" id="IPR016040">
    <property type="entry name" value="NAD(P)-bd_dom"/>
</dbReference>
<evidence type="ECO:0000259" key="1">
    <source>
        <dbReference type="Pfam" id="PF13460"/>
    </source>
</evidence>
<evidence type="ECO:0000313" key="2">
    <source>
        <dbReference type="EMBL" id="GLL03266.1"/>
    </source>
</evidence>
<dbReference type="PANTHER" id="PTHR43355">
    <property type="entry name" value="FLAVIN REDUCTASE (NADPH)"/>
    <property type="match status" value="1"/>
</dbReference>
<protein>
    <recommendedName>
        <fullName evidence="1">NAD(P)-binding domain-containing protein</fullName>
    </recommendedName>
</protein>
<organism evidence="2 3">
    <name type="scientific">Dactylosporangium matsuzakiense</name>
    <dbReference type="NCBI Taxonomy" id="53360"/>
    <lineage>
        <taxon>Bacteria</taxon>
        <taxon>Bacillati</taxon>
        <taxon>Actinomycetota</taxon>
        <taxon>Actinomycetes</taxon>
        <taxon>Micromonosporales</taxon>
        <taxon>Micromonosporaceae</taxon>
        <taxon>Dactylosporangium</taxon>
    </lineage>
</organism>
<comment type="caution">
    <text evidence="2">The sequence shown here is derived from an EMBL/GenBank/DDBJ whole genome shotgun (WGS) entry which is preliminary data.</text>
</comment>
<dbReference type="RefSeq" id="WP_261960446.1">
    <property type="nucleotide sequence ID" value="NZ_BAAAXA010000001.1"/>
</dbReference>
<dbReference type="Proteomes" id="UP001143480">
    <property type="component" value="Unassembled WGS sequence"/>
</dbReference>
<dbReference type="InterPro" id="IPR036291">
    <property type="entry name" value="NAD(P)-bd_dom_sf"/>
</dbReference>
<dbReference type="GO" id="GO:0016646">
    <property type="term" value="F:oxidoreductase activity, acting on the CH-NH group of donors, NAD or NADP as acceptor"/>
    <property type="evidence" value="ECO:0007669"/>
    <property type="project" value="TreeGrafter"/>
</dbReference>
<dbReference type="Gene3D" id="3.40.50.720">
    <property type="entry name" value="NAD(P)-binding Rossmann-like Domain"/>
    <property type="match status" value="1"/>
</dbReference>
<dbReference type="EMBL" id="BSFP01000032">
    <property type="protein sequence ID" value="GLL03266.1"/>
    <property type="molecule type" value="Genomic_DNA"/>
</dbReference>
<keyword evidence="3" id="KW-1185">Reference proteome</keyword>
<dbReference type="PANTHER" id="PTHR43355:SF2">
    <property type="entry name" value="FLAVIN REDUCTASE (NADPH)"/>
    <property type="match status" value="1"/>
</dbReference>
<dbReference type="Pfam" id="PF13460">
    <property type="entry name" value="NAD_binding_10"/>
    <property type="match status" value="1"/>
</dbReference>
<reference evidence="2" key="2">
    <citation type="submission" date="2023-01" db="EMBL/GenBank/DDBJ databases">
        <authorList>
            <person name="Sun Q."/>
            <person name="Evtushenko L."/>
        </authorList>
    </citation>
    <scope>NUCLEOTIDE SEQUENCE</scope>
    <source>
        <strain evidence="2">VKM Ac-1321</strain>
    </source>
</reference>
<name>A0A9W6NNF7_9ACTN</name>
<evidence type="ECO:0000313" key="3">
    <source>
        <dbReference type="Proteomes" id="UP001143480"/>
    </source>
</evidence>
<feature type="domain" description="NAD(P)-binding" evidence="1">
    <location>
        <begin position="8"/>
        <end position="176"/>
    </location>
</feature>
<dbReference type="SUPFAM" id="SSF51735">
    <property type="entry name" value="NAD(P)-binding Rossmann-fold domains"/>
    <property type="match status" value="1"/>
</dbReference>
<gene>
    <name evidence="2" type="ORF">GCM10017581_050100</name>
</gene>